<protein>
    <submittedName>
        <fullName evidence="7">Inner centromere protein mis6</fullName>
    </submittedName>
</protein>
<evidence type="ECO:0000256" key="6">
    <source>
        <dbReference type="ARBA" id="ARBA00023328"/>
    </source>
</evidence>
<dbReference type="GO" id="GO:0034080">
    <property type="term" value="P:CENP-A containing chromatin assembly"/>
    <property type="evidence" value="ECO:0007669"/>
    <property type="project" value="TreeGrafter"/>
</dbReference>
<reference evidence="7 8" key="1">
    <citation type="submission" date="2020-01" db="EMBL/GenBank/DDBJ databases">
        <title>Draft genome sequence of Aspergillus udagawae IFM 46972.</title>
        <authorList>
            <person name="Takahashi H."/>
            <person name="Yaguchi T."/>
        </authorList>
    </citation>
    <scope>NUCLEOTIDE SEQUENCE [LARGE SCALE GENOMIC DNA]</scope>
    <source>
        <strain evidence="7 8">IFM 46972</strain>
    </source>
</reference>
<sequence length="750" mass="84105">MSSDLQSTRSLKLMTITNNSSGPSGIEPRPSSLPDALEHLEAVAFVPSKKRYTDAGQLAKTIASNAYESGISTSALERLIHVLTRNNYLDQGTITTLIKNLFPIDRISSKVITQVVCCLGPSKNKPSPATQASLLRWLILVYEFCEDRSHFTKLYAVLFNHLDMISLRKPLCHLLSMITRRKHVKPFRIQALMELVNTAGAEEKELIGLLNVFKNYYPDIIVGDLGALRRRGLVFKHPDPEWTSHARLLQDRNLEQVQAAQSSTFQVVHRGAAKRGKMEVIVPVLQTSRVSSNRTSLEELRSVDHLVEKLDRIELPNQIISAVADNIAQKYLSLAQPEYARLRLDDWLSSFFDERLEHAQDEELDTSESLGYILSLIVNYVRYTKDIPASAHLFLRQYLSSWNGRDNKEEVLSLLDYLPIQDFDTLRANFLTPLEAAILASRPFSMTVILDFYSSLIRQWGVKLRASPSVSAESKPLGRLITHAELLALSILESLSVQPSNTDDTEPHKPVALSVLEFYCVLADLFSYASVNGQIRLTIPLAPTVYTLVFTPILSSISIISSVLAGYKMAFETSLTSEILQVPNSTDSLYPTELVGQFNGYVMDVCNLLWRNRGLNGDDPNALGCLLPAAMTSALTQYTRELNEASRDRKREASFFFNLSSIFSLSYHVALCNMSAGCFADMEEENNIAEGKPRLRKPVTQKALSALEKDGGLKLTWQEYRVRMLDWLDATGSRGIGNLMRSTMKALRKE</sequence>
<dbReference type="InterPro" id="IPR012485">
    <property type="entry name" value="CENP-I"/>
</dbReference>
<gene>
    <name evidence="7" type="ORF">IFM46972_06124</name>
</gene>
<dbReference type="GO" id="GO:0000070">
    <property type="term" value="P:mitotic sister chromatid segregation"/>
    <property type="evidence" value="ECO:0007669"/>
    <property type="project" value="TreeGrafter"/>
</dbReference>
<dbReference type="GO" id="GO:0005634">
    <property type="term" value="C:nucleus"/>
    <property type="evidence" value="ECO:0007669"/>
    <property type="project" value="UniProtKB-SubCell"/>
</dbReference>
<evidence type="ECO:0000256" key="1">
    <source>
        <dbReference type="ARBA" id="ARBA00004123"/>
    </source>
</evidence>
<comment type="subcellular location">
    <subcellularLocation>
        <location evidence="2">Chromosome</location>
        <location evidence="2">Centromere</location>
    </subcellularLocation>
    <subcellularLocation>
        <location evidence="1">Nucleus</location>
    </subcellularLocation>
</comment>
<dbReference type="AlphaFoldDB" id="A0A8H3NZC3"/>
<dbReference type="PANTHER" id="PTHR48208:SF2">
    <property type="entry name" value="CENTROMERE PROTEIN I"/>
    <property type="match status" value="1"/>
</dbReference>
<organism evidence="7 8">
    <name type="scientific">Aspergillus udagawae</name>
    <dbReference type="NCBI Taxonomy" id="91492"/>
    <lineage>
        <taxon>Eukaryota</taxon>
        <taxon>Fungi</taxon>
        <taxon>Dikarya</taxon>
        <taxon>Ascomycota</taxon>
        <taxon>Pezizomycotina</taxon>
        <taxon>Eurotiomycetes</taxon>
        <taxon>Eurotiomycetidae</taxon>
        <taxon>Eurotiales</taxon>
        <taxon>Aspergillaceae</taxon>
        <taxon>Aspergillus</taxon>
        <taxon>Aspergillus subgen. Fumigati</taxon>
    </lineage>
</organism>
<evidence type="ECO:0000256" key="2">
    <source>
        <dbReference type="ARBA" id="ARBA00004584"/>
    </source>
</evidence>
<name>A0A8H3NZC3_9EURO</name>
<dbReference type="PANTHER" id="PTHR48208">
    <property type="entry name" value="CENTROMERE PROTEIN I"/>
    <property type="match status" value="1"/>
</dbReference>
<evidence type="ECO:0000256" key="3">
    <source>
        <dbReference type="ARBA" id="ARBA00005470"/>
    </source>
</evidence>
<keyword evidence="4" id="KW-0158">Chromosome</keyword>
<comment type="caution">
    <text evidence="7">The sequence shown here is derived from an EMBL/GenBank/DDBJ whole genome shotgun (WGS) entry which is preliminary data.</text>
</comment>
<dbReference type="Pfam" id="PF07778">
    <property type="entry name" value="CENP-I"/>
    <property type="match status" value="1"/>
</dbReference>
<evidence type="ECO:0000313" key="7">
    <source>
        <dbReference type="EMBL" id="GFF40149.1"/>
    </source>
</evidence>
<evidence type="ECO:0000256" key="4">
    <source>
        <dbReference type="ARBA" id="ARBA00022454"/>
    </source>
</evidence>
<comment type="similarity">
    <text evidence="3">Belongs to the CENP-I/CTF3 family.</text>
</comment>
<evidence type="ECO:0000256" key="5">
    <source>
        <dbReference type="ARBA" id="ARBA00023242"/>
    </source>
</evidence>
<accession>A0A8H3NZC3</accession>
<keyword evidence="6" id="KW-0137">Centromere</keyword>
<keyword evidence="5" id="KW-0539">Nucleus</keyword>
<evidence type="ECO:0000313" key="8">
    <source>
        <dbReference type="Proteomes" id="UP000465221"/>
    </source>
</evidence>
<proteinExistence type="inferred from homology"/>
<dbReference type="EMBL" id="BLKC01000040">
    <property type="protein sequence ID" value="GFF40149.1"/>
    <property type="molecule type" value="Genomic_DNA"/>
</dbReference>
<dbReference type="GO" id="GO:0000939">
    <property type="term" value="C:inner kinetochore"/>
    <property type="evidence" value="ECO:0007669"/>
    <property type="project" value="TreeGrafter"/>
</dbReference>
<dbReference type="Proteomes" id="UP000465221">
    <property type="component" value="Unassembled WGS sequence"/>
</dbReference>
<dbReference type="CDD" id="cd22647">
    <property type="entry name" value="CTF3_NTD_HEAT"/>
    <property type="match status" value="1"/>
</dbReference>